<proteinExistence type="predicted"/>
<dbReference type="STRING" id="706587.Desti_1920"/>
<comment type="subcellular location">
    <subcellularLocation>
        <location evidence="1">Membrane</location>
        <topology evidence="1">Multi-pass membrane protein</topology>
    </subcellularLocation>
</comment>
<evidence type="ECO:0000256" key="2">
    <source>
        <dbReference type="ARBA" id="ARBA00022692"/>
    </source>
</evidence>
<dbReference type="AlphaFoldDB" id="I4C4Y7"/>
<gene>
    <name evidence="6" type="ordered locus">Desti_1920</name>
</gene>
<dbReference type="EMBL" id="CP003360">
    <property type="protein sequence ID" value="AFM24628.1"/>
    <property type="molecule type" value="Genomic_DNA"/>
</dbReference>
<evidence type="ECO:0000313" key="7">
    <source>
        <dbReference type="Proteomes" id="UP000006055"/>
    </source>
</evidence>
<keyword evidence="4 5" id="KW-0472">Membrane</keyword>
<evidence type="ECO:0008006" key="8">
    <source>
        <dbReference type="Google" id="ProtNLM"/>
    </source>
</evidence>
<dbReference type="HOGENOM" id="CLU_104196_0_2_7"/>
<dbReference type="Pfam" id="PF09685">
    <property type="entry name" value="MamF_MmsF"/>
    <property type="match status" value="1"/>
</dbReference>
<sequence length="118" mass="13299">MNGFPYDQRDRNLGMLLHLCSFAGIIIPYGGFIVPIVIWLLYKDSDFVNRQGFIFLNGLISYTIYGVISGLLCFILIGFPLLVVLAVIAIWGPIRAALAARDGGFREYPFVIKFFRMS</sequence>
<evidence type="ECO:0000256" key="4">
    <source>
        <dbReference type="ARBA" id="ARBA00023136"/>
    </source>
</evidence>
<evidence type="ECO:0000313" key="6">
    <source>
        <dbReference type="EMBL" id="AFM24628.1"/>
    </source>
</evidence>
<organism evidence="6 7">
    <name type="scientific">Desulfomonile tiedjei (strain ATCC 49306 / DSM 6799 / DCB-1)</name>
    <dbReference type="NCBI Taxonomy" id="706587"/>
    <lineage>
        <taxon>Bacteria</taxon>
        <taxon>Pseudomonadati</taxon>
        <taxon>Thermodesulfobacteriota</taxon>
        <taxon>Desulfomonilia</taxon>
        <taxon>Desulfomonilales</taxon>
        <taxon>Desulfomonilaceae</taxon>
        <taxon>Desulfomonile</taxon>
    </lineage>
</organism>
<keyword evidence="3 5" id="KW-1133">Transmembrane helix</keyword>
<name>I4C4Y7_DESTA</name>
<dbReference type="Proteomes" id="UP000006055">
    <property type="component" value="Chromosome"/>
</dbReference>
<evidence type="ECO:0000256" key="5">
    <source>
        <dbReference type="SAM" id="Phobius"/>
    </source>
</evidence>
<dbReference type="eggNOG" id="COG3296">
    <property type="taxonomic scope" value="Bacteria"/>
</dbReference>
<dbReference type="InterPro" id="IPR019109">
    <property type="entry name" value="MamF_MmsF"/>
</dbReference>
<accession>I4C4Y7</accession>
<dbReference type="KEGG" id="dti:Desti_1920"/>
<evidence type="ECO:0000256" key="3">
    <source>
        <dbReference type="ARBA" id="ARBA00022989"/>
    </source>
</evidence>
<dbReference type="RefSeq" id="WP_014809773.1">
    <property type="nucleotide sequence ID" value="NC_018025.1"/>
</dbReference>
<reference evidence="7" key="1">
    <citation type="submission" date="2012-06" db="EMBL/GenBank/DDBJ databases">
        <title>Complete sequence of chromosome of Desulfomonile tiedjei DSM 6799.</title>
        <authorList>
            <person name="Lucas S."/>
            <person name="Copeland A."/>
            <person name="Lapidus A."/>
            <person name="Glavina del Rio T."/>
            <person name="Dalin E."/>
            <person name="Tice H."/>
            <person name="Bruce D."/>
            <person name="Goodwin L."/>
            <person name="Pitluck S."/>
            <person name="Peters L."/>
            <person name="Ovchinnikova G."/>
            <person name="Zeytun A."/>
            <person name="Lu M."/>
            <person name="Kyrpides N."/>
            <person name="Mavromatis K."/>
            <person name="Ivanova N."/>
            <person name="Brettin T."/>
            <person name="Detter J.C."/>
            <person name="Han C."/>
            <person name="Larimer F."/>
            <person name="Land M."/>
            <person name="Hauser L."/>
            <person name="Markowitz V."/>
            <person name="Cheng J.-F."/>
            <person name="Hugenholtz P."/>
            <person name="Woyke T."/>
            <person name="Wu D."/>
            <person name="Spring S."/>
            <person name="Schroeder M."/>
            <person name="Brambilla E."/>
            <person name="Klenk H.-P."/>
            <person name="Eisen J.A."/>
        </authorList>
    </citation>
    <scope>NUCLEOTIDE SEQUENCE [LARGE SCALE GENOMIC DNA]</scope>
    <source>
        <strain evidence="7">ATCC 49306 / DSM 6799 / DCB-1</strain>
    </source>
</reference>
<feature type="transmembrane region" description="Helical" evidence="5">
    <location>
        <begin position="16"/>
        <end position="42"/>
    </location>
</feature>
<dbReference type="OrthoDB" id="9808930at2"/>
<evidence type="ECO:0000256" key="1">
    <source>
        <dbReference type="ARBA" id="ARBA00004141"/>
    </source>
</evidence>
<keyword evidence="2 5" id="KW-0812">Transmembrane</keyword>
<protein>
    <recommendedName>
        <fullName evidence="8">DUF4870 domain-containing protein</fullName>
    </recommendedName>
</protein>
<keyword evidence="7" id="KW-1185">Reference proteome</keyword>
<feature type="transmembrane region" description="Helical" evidence="5">
    <location>
        <begin position="62"/>
        <end position="91"/>
    </location>
</feature>